<feature type="binding site" evidence="4">
    <location>
        <position position="226"/>
    </location>
    <ligand>
        <name>pyridoxal 5'-phosphate</name>
        <dbReference type="ChEBI" id="CHEBI:597326"/>
    </ligand>
</feature>
<dbReference type="EMBL" id="APSA01000003">
    <property type="protein sequence ID" value="ENX40038.1"/>
    <property type="molecule type" value="Genomic_DNA"/>
</dbReference>
<dbReference type="NCBIfam" id="TIGR01814">
    <property type="entry name" value="kynureninase"/>
    <property type="match status" value="1"/>
</dbReference>
<dbReference type="GO" id="GO:0030429">
    <property type="term" value="F:kynureninase activity"/>
    <property type="evidence" value="ECO:0007669"/>
    <property type="project" value="UniProtKB-UniRule"/>
</dbReference>
<evidence type="ECO:0000313" key="9">
    <source>
        <dbReference type="Proteomes" id="UP000013200"/>
    </source>
</evidence>
<dbReference type="Proteomes" id="UP000013200">
    <property type="component" value="Unassembled WGS sequence"/>
</dbReference>
<evidence type="ECO:0000313" key="7">
    <source>
        <dbReference type="EMBL" id="ENX40038.1"/>
    </source>
</evidence>
<gene>
    <name evidence="4 8" type="primary">kynU</name>
    <name evidence="7" type="ORF">F888_00677</name>
    <name evidence="8" type="ORF">GCM10007354_20650</name>
</gene>
<keyword evidence="9" id="KW-1185">Reference proteome</keyword>
<dbReference type="GO" id="GO:0019441">
    <property type="term" value="P:L-tryptophan catabolic process to kynurenine"/>
    <property type="evidence" value="ECO:0007669"/>
    <property type="project" value="TreeGrafter"/>
</dbReference>
<comment type="similarity">
    <text evidence="4 6">Belongs to the kynureninase family.</text>
</comment>
<feature type="binding site" evidence="4">
    <location>
        <position position="282"/>
    </location>
    <ligand>
        <name>pyridoxal 5'-phosphate</name>
        <dbReference type="ChEBI" id="CHEBI:597326"/>
    </ligand>
</feature>
<dbReference type="STRING" id="1217698.F888_00677"/>
<evidence type="ECO:0000256" key="1">
    <source>
        <dbReference type="ARBA" id="ARBA00022642"/>
    </source>
</evidence>
<comment type="function">
    <text evidence="4 6">Catalyzes the cleavage of L-kynurenine (L-Kyn) and L-3-hydroxykynurenine (L-3OHKyn) into anthranilic acid (AA) and 3-hydroxyanthranilic acid (3-OHAA), respectively.</text>
</comment>
<accession>N9Q2Q9</accession>
<dbReference type="AlphaFoldDB" id="N9Q2Q9"/>
<dbReference type="InterPro" id="IPR015421">
    <property type="entry name" value="PyrdxlP-dep_Trfase_major"/>
</dbReference>
<dbReference type="PATRIC" id="fig|1217698.3.peg.657"/>
<comment type="pathway">
    <text evidence="4 6">Cofactor biosynthesis; NAD(+) biosynthesis; quinolinate from L-kynurenine: step 2/3.</text>
</comment>
<dbReference type="HAMAP" id="MF_01970">
    <property type="entry name" value="Kynureninase"/>
    <property type="match status" value="1"/>
</dbReference>
<sequence>MISYQQCLDWDQQDQLKVFKDEFALPENVIYLDGNSLGARPKNSLNYAQYIIQQQWGEDLINSWNKADWWGLPTRLGDKVGQLIGAKTGETVISDSTTLNLFKVLSAAVKIQAAQFPQRKIIVAEKDAFPTDIYIIEGFIDLINQGYQVELIEGAEELEQVLEKDVAVVVLSHVNYRTGYFYDMSTINQRIHAKKALIIWDLCHSVGAVPMDLNQTSTDFAIGCTYKYLNGGPGSPALLWVNPKHRDQFWQPLSGWWGHKKPFDMAQHYEPANNIRRYLCGTQPIISMSLIECGVDIFLKTDMQKIREKSLQLTDLLMALIEQECSEFGFELITPQDHQYRGSHVSYQHPHGYEIIQALIARGVIGDYREPEVLRFGITPLYLGFEDIWHAVQHLKAIMQQQEWKNERYLVRSEVT</sequence>
<feature type="binding site" evidence="4">
    <location>
        <begin position="129"/>
        <end position="132"/>
    </location>
    <ligand>
        <name>pyridoxal 5'-phosphate</name>
        <dbReference type="ChEBI" id="CHEBI:597326"/>
    </ligand>
</feature>
<proteinExistence type="inferred from homology"/>
<evidence type="ECO:0000256" key="4">
    <source>
        <dbReference type="HAMAP-Rule" id="MF_01970"/>
    </source>
</evidence>
<comment type="cofactor">
    <cofactor evidence="4 6">
        <name>pyridoxal 5'-phosphate</name>
        <dbReference type="ChEBI" id="CHEBI:597326"/>
    </cofactor>
</comment>
<dbReference type="InterPro" id="IPR015422">
    <property type="entry name" value="PyrdxlP-dep_Trfase_small"/>
</dbReference>
<dbReference type="GO" id="GO:0043420">
    <property type="term" value="P:anthranilate metabolic process"/>
    <property type="evidence" value="ECO:0007669"/>
    <property type="project" value="TreeGrafter"/>
</dbReference>
<comment type="pathway">
    <text evidence="4 6">Amino-acid degradation; L-kynurenine degradation; L-alanine and anthranilate from L-kynurenine: step 1/1.</text>
</comment>
<dbReference type="GO" id="GO:0019805">
    <property type="term" value="P:quinolinate biosynthetic process"/>
    <property type="evidence" value="ECO:0007669"/>
    <property type="project" value="UniProtKB-UniRule"/>
</dbReference>
<dbReference type="GO" id="GO:0005737">
    <property type="term" value="C:cytoplasm"/>
    <property type="evidence" value="ECO:0007669"/>
    <property type="project" value="UniProtKB-UniRule"/>
</dbReference>
<evidence type="ECO:0000313" key="8">
    <source>
        <dbReference type="EMBL" id="GGH36624.1"/>
    </source>
</evidence>
<comment type="caution">
    <text evidence="4">Lacks conserved residue(s) required for the propagation of feature annotation.</text>
</comment>
<evidence type="ECO:0000256" key="5">
    <source>
        <dbReference type="NCBIfam" id="TIGR01814"/>
    </source>
</evidence>
<reference evidence="8 10" key="2">
    <citation type="journal article" date="2014" name="Int. J. Syst. Evol. Microbiol.">
        <title>Complete genome sequence of Corynebacterium casei LMG S-19264T (=DSM 44701T), isolated from a smear-ripened cheese.</title>
        <authorList>
            <consortium name="US DOE Joint Genome Institute (JGI-PGF)"/>
            <person name="Walter F."/>
            <person name="Albersmeier A."/>
            <person name="Kalinowski J."/>
            <person name="Ruckert C."/>
        </authorList>
    </citation>
    <scope>NUCLEOTIDE SEQUENCE [LARGE SCALE GENOMIC DNA]</scope>
    <source>
        <strain evidence="8 10">CCM 8635</strain>
    </source>
</reference>
<reference evidence="7 9" key="1">
    <citation type="submission" date="2013-02" db="EMBL/GenBank/DDBJ databases">
        <title>The Genome Sequence of Acinetobacter sp. NIPH 3623.</title>
        <authorList>
            <consortium name="The Broad Institute Genome Sequencing Platform"/>
            <consortium name="The Broad Institute Genome Sequencing Center for Infectious Disease"/>
            <person name="Cerqueira G."/>
            <person name="Feldgarden M."/>
            <person name="Courvalin P."/>
            <person name="Perichon B."/>
            <person name="Grillot-Courvalin C."/>
            <person name="Clermont D."/>
            <person name="Rocha E."/>
            <person name="Yoon E.-J."/>
            <person name="Nemec A."/>
            <person name="Walker B."/>
            <person name="Young S.K."/>
            <person name="Zeng Q."/>
            <person name="Gargeya S."/>
            <person name="Fitzgerald M."/>
            <person name="Haas B."/>
            <person name="Abouelleil A."/>
            <person name="Alvarado L."/>
            <person name="Arachchi H.M."/>
            <person name="Berlin A.M."/>
            <person name="Chapman S.B."/>
            <person name="Dewar J."/>
            <person name="Goldberg J."/>
            <person name="Griggs A."/>
            <person name="Gujja S."/>
            <person name="Hansen M."/>
            <person name="Howarth C."/>
            <person name="Imamovic A."/>
            <person name="Larimer J."/>
            <person name="McCowan C."/>
            <person name="Murphy C."/>
            <person name="Neiman D."/>
            <person name="Pearson M."/>
            <person name="Priest M."/>
            <person name="Roberts A."/>
            <person name="Saif S."/>
            <person name="Shea T."/>
            <person name="Sisk P."/>
            <person name="Sykes S."/>
            <person name="Wortman J."/>
            <person name="Nusbaum C."/>
            <person name="Birren B."/>
        </authorList>
    </citation>
    <scope>NUCLEOTIDE SEQUENCE [LARGE SCALE GENOMIC DNA]</scope>
    <source>
        <strain evidence="7 9">NIPH 3623</strain>
    </source>
</reference>
<keyword evidence="2 4" id="KW-0378">Hydrolase</keyword>
<evidence type="ECO:0000313" key="10">
    <source>
        <dbReference type="Proteomes" id="UP000652691"/>
    </source>
</evidence>
<protein>
    <recommendedName>
        <fullName evidence="4 5">Kynureninase</fullName>
        <ecNumber evidence="4 5">3.7.1.3</ecNumber>
    </recommendedName>
    <alternativeName>
        <fullName evidence="4">L-kynurenine hydrolase</fullName>
    </alternativeName>
</protein>
<dbReference type="Proteomes" id="UP000652691">
    <property type="component" value="Unassembled WGS sequence"/>
</dbReference>
<keyword evidence="3 4" id="KW-0663">Pyridoxal phosphate</keyword>
<dbReference type="RefSeq" id="WP_005282474.1">
    <property type="nucleotide sequence ID" value="NZ_BMDA01000002.1"/>
</dbReference>
<dbReference type="PIRSF" id="PIRSF038800">
    <property type="entry name" value="KYNU"/>
    <property type="match status" value="1"/>
</dbReference>
<dbReference type="Gene3D" id="3.40.640.10">
    <property type="entry name" value="Type I PLP-dependent aspartate aminotransferase-like (Major domain)"/>
    <property type="match status" value="1"/>
</dbReference>
<dbReference type="GO" id="GO:0097053">
    <property type="term" value="P:L-kynurenine catabolic process"/>
    <property type="evidence" value="ECO:0007669"/>
    <property type="project" value="UniProtKB-UniRule"/>
</dbReference>
<feature type="binding site" evidence="4">
    <location>
        <position position="204"/>
    </location>
    <ligand>
        <name>pyridoxal 5'-phosphate</name>
        <dbReference type="ChEBI" id="CHEBI:597326"/>
    </ligand>
</feature>
<reference evidence="8" key="3">
    <citation type="submission" date="2024-03" db="EMBL/GenBank/DDBJ databases">
        <authorList>
            <person name="Sun Q."/>
            <person name="Sedlacek I."/>
        </authorList>
    </citation>
    <scope>NUCLEOTIDE SEQUENCE</scope>
    <source>
        <strain evidence="8">CCM 8635</strain>
    </source>
</reference>
<feature type="binding site" evidence="4">
    <location>
        <position position="98"/>
    </location>
    <ligand>
        <name>pyridoxal 5'-phosphate</name>
        <dbReference type="ChEBI" id="CHEBI:597326"/>
    </ligand>
</feature>
<comment type="subunit">
    <text evidence="4 6">Homodimer.</text>
</comment>
<dbReference type="Pfam" id="PF22580">
    <property type="entry name" value="KYNU_C"/>
    <property type="match status" value="1"/>
</dbReference>
<evidence type="ECO:0000256" key="2">
    <source>
        <dbReference type="ARBA" id="ARBA00022801"/>
    </source>
</evidence>
<dbReference type="EC" id="3.7.1.3" evidence="4 5"/>
<name>N9Q2Q9_9GAMM</name>
<dbReference type="InterPro" id="IPR010111">
    <property type="entry name" value="Kynureninase"/>
</dbReference>
<dbReference type="GO" id="GO:0030170">
    <property type="term" value="F:pyridoxal phosphate binding"/>
    <property type="evidence" value="ECO:0007669"/>
    <property type="project" value="UniProtKB-UniRule"/>
</dbReference>
<evidence type="ECO:0000256" key="6">
    <source>
        <dbReference type="PIRNR" id="PIRNR038800"/>
    </source>
</evidence>
<evidence type="ECO:0000256" key="3">
    <source>
        <dbReference type="ARBA" id="ARBA00022898"/>
    </source>
</evidence>
<feature type="binding site" evidence="4">
    <location>
        <position position="97"/>
    </location>
    <ligand>
        <name>pyridoxal 5'-phosphate</name>
        <dbReference type="ChEBI" id="CHEBI:597326"/>
    </ligand>
</feature>
<comment type="catalytic activity">
    <reaction evidence="4 6">
        <text>L-kynurenine + H2O = anthranilate + L-alanine + H(+)</text>
        <dbReference type="Rhea" id="RHEA:16813"/>
        <dbReference type="ChEBI" id="CHEBI:15377"/>
        <dbReference type="ChEBI" id="CHEBI:15378"/>
        <dbReference type="ChEBI" id="CHEBI:16567"/>
        <dbReference type="ChEBI" id="CHEBI:57959"/>
        <dbReference type="ChEBI" id="CHEBI:57972"/>
        <dbReference type="EC" id="3.7.1.3"/>
    </reaction>
</comment>
<dbReference type="UniPathway" id="UPA00334">
    <property type="reaction ID" value="UER00455"/>
</dbReference>
<dbReference type="GeneID" id="80104635"/>
<comment type="caution">
    <text evidence="7">The sequence shown here is derived from an EMBL/GenBank/DDBJ whole genome shotgun (WGS) entry which is preliminary data.</text>
</comment>
<dbReference type="Gene3D" id="3.90.1150.10">
    <property type="entry name" value="Aspartate Aminotransferase, domain 1"/>
    <property type="match status" value="1"/>
</dbReference>
<dbReference type="InterPro" id="IPR015424">
    <property type="entry name" value="PyrdxlP-dep_Trfase"/>
</dbReference>
<dbReference type="HOGENOM" id="CLU_003433_4_1_6"/>
<feature type="modified residue" description="N6-(pyridoxal phosphate)lysine" evidence="4">
    <location>
        <position position="227"/>
    </location>
</feature>
<feature type="binding site" evidence="4">
    <location>
        <position position="201"/>
    </location>
    <ligand>
        <name>pyridoxal 5'-phosphate</name>
        <dbReference type="ChEBI" id="CHEBI:597326"/>
    </ligand>
</feature>
<feature type="binding site" evidence="4">
    <location>
        <position position="256"/>
    </location>
    <ligand>
        <name>pyridoxal 5'-phosphate</name>
        <dbReference type="ChEBI" id="CHEBI:597326"/>
    </ligand>
</feature>
<dbReference type="PANTHER" id="PTHR14084:SF0">
    <property type="entry name" value="KYNURENINASE"/>
    <property type="match status" value="1"/>
</dbReference>
<comment type="catalytic activity">
    <reaction evidence="6">
        <text>3-hydroxy-L-kynurenine + H2O = 3-hydroxyanthranilate + L-alanine + H(+)</text>
        <dbReference type="Rhea" id="RHEA:25143"/>
        <dbReference type="ChEBI" id="CHEBI:15377"/>
        <dbReference type="ChEBI" id="CHEBI:15378"/>
        <dbReference type="ChEBI" id="CHEBI:36559"/>
        <dbReference type="ChEBI" id="CHEBI:57972"/>
        <dbReference type="ChEBI" id="CHEBI:58125"/>
        <dbReference type="EC" id="3.7.1.3"/>
    </reaction>
</comment>
<keyword evidence="1 4" id="KW-0662">Pyridine nucleotide biosynthesis</keyword>
<dbReference type="GO" id="GO:0009435">
    <property type="term" value="P:NAD+ biosynthetic process"/>
    <property type="evidence" value="ECO:0007669"/>
    <property type="project" value="UniProtKB-UniRule"/>
</dbReference>
<dbReference type="UniPathway" id="UPA00253">
    <property type="reaction ID" value="UER00329"/>
</dbReference>
<dbReference type="EMBL" id="BMDA01000002">
    <property type="protein sequence ID" value="GGH36624.1"/>
    <property type="molecule type" value="Genomic_DNA"/>
</dbReference>
<organism evidence="7 9">
    <name type="scientific">Acinetobacter courvalinii</name>
    <dbReference type="NCBI Taxonomy" id="280147"/>
    <lineage>
        <taxon>Bacteria</taxon>
        <taxon>Pseudomonadati</taxon>
        <taxon>Pseudomonadota</taxon>
        <taxon>Gammaproteobacteria</taxon>
        <taxon>Moraxellales</taxon>
        <taxon>Moraxellaceae</taxon>
        <taxon>Acinetobacter</taxon>
    </lineage>
</organism>
<dbReference type="PANTHER" id="PTHR14084">
    <property type="entry name" value="KYNURENINASE"/>
    <property type="match status" value="1"/>
</dbReference>
<dbReference type="SUPFAM" id="SSF53383">
    <property type="entry name" value="PLP-dependent transferases"/>
    <property type="match status" value="1"/>
</dbReference>